<dbReference type="InterPro" id="IPR018159">
    <property type="entry name" value="Spectrin/alpha-actinin"/>
</dbReference>
<accession>A0A6A4S9D0</accession>
<keyword evidence="1" id="KW-0175">Coiled coil</keyword>
<evidence type="ECO:0000256" key="2">
    <source>
        <dbReference type="SAM" id="MobiDB-lite"/>
    </source>
</evidence>
<evidence type="ECO:0008006" key="5">
    <source>
        <dbReference type="Google" id="ProtNLM"/>
    </source>
</evidence>
<feature type="compositionally biased region" description="Basic residues" evidence="2">
    <location>
        <begin position="12"/>
        <end position="22"/>
    </location>
</feature>
<dbReference type="InterPro" id="IPR011993">
    <property type="entry name" value="PH-like_dom_sf"/>
</dbReference>
<feature type="compositionally biased region" description="Basic and acidic residues" evidence="2">
    <location>
        <begin position="1"/>
        <end position="11"/>
    </location>
</feature>
<feature type="compositionally biased region" description="Polar residues" evidence="2">
    <location>
        <begin position="1306"/>
        <end position="1316"/>
    </location>
</feature>
<feature type="coiled-coil region" evidence="1">
    <location>
        <begin position="335"/>
        <end position="369"/>
    </location>
</feature>
<feature type="compositionally biased region" description="Basic and acidic residues" evidence="2">
    <location>
        <begin position="1291"/>
        <end position="1305"/>
    </location>
</feature>
<dbReference type="Gene3D" id="2.30.29.30">
    <property type="entry name" value="Pleckstrin-homology domain (PH domain)/Phosphotyrosine-binding domain (PTB)"/>
    <property type="match status" value="1"/>
</dbReference>
<evidence type="ECO:0000313" key="4">
    <source>
        <dbReference type="Proteomes" id="UP000438429"/>
    </source>
</evidence>
<proteinExistence type="predicted"/>
<dbReference type="SMART" id="SM00150">
    <property type="entry name" value="SPEC"/>
    <property type="match status" value="3"/>
</dbReference>
<dbReference type="GO" id="GO:0005543">
    <property type="term" value="F:phospholipid binding"/>
    <property type="evidence" value="ECO:0007669"/>
    <property type="project" value="InterPro"/>
</dbReference>
<dbReference type="Gene3D" id="1.20.58.60">
    <property type="match status" value="2"/>
</dbReference>
<feature type="region of interest" description="Disordered" evidence="2">
    <location>
        <begin position="1223"/>
        <end position="1246"/>
    </location>
</feature>
<dbReference type="PANTHER" id="PTHR11915">
    <property type="entry name" value="SPECTRIN/FILAMIN RELATED CYTOSKELETAL PROTEIN"/>
    <property type="match status" value="1"/>
</dbReference>
<evidence type="ECO:0000313" key="3">
    <source>
        <dbReference type="EMBL" id="KAF0027284.1"/>
    </source>
</evidence>
<dbReference type="SUPFAM" id="SSF46966">
    <property type="entry name" value="Spectrin repeat"/>
    <property type="match status" value="2"/>
</dbReference>
<protein>
    <recommendedName>
        <fullName evidence="5">PH domain-containing protein</fullName>
    </recommendedName>
</protein>
<feature type="compositionally biased region" description="Low complexity" evidence="2">
    <location>
        <begin position="732"/>
        <end position="753"/>
    </location>
</feature>
<feature type="region of interest" description="Disordered" evidence="2">
    <location>
        <begin position="562"/>
        <end position="582"/>
    </location>
</feature>
<sequence>MNVRAVGERRAAKARNSNHRRPRAEPELATAPQGHPQLHMQLQKFTVSADKEGRGLVRAQHPGSAKIEEFLSQLEVLWEELRRRHQRNAVFLQASEELGFRVVKVLQALGSLEAWLESVELSMKESALAGDPETMSMAERESCLLEKEVAARSLELGALRQEVDGLHGHSHPLTQRLPARMAEVERKYHCVQSALTQQSSELQDTRMLTEFLERVELEESQDGLQYSLGQPLQSEISAVPTLLELQSSGGAEPLMESMGNPVEELREAVEMLNDTVRERGRSQGHDQAIRELLSKHAGLAVRVEECLSCSKELGLDVLERETDMAIQCEPDRCGLESLQEKQDHLEIDYEVIREEVKEMEDLAARLEELCPERVHVLGAKIQATLQAWSELGKSVTENKSRLQEFVQLQDFFRSYLAMISWTEDTRSCIFSDTALHPGKDGQKPLAAELDMQIELKFEEFDELAAAGRHLLDKDHHLTQMVRERLEELRSMLGWILVHWRAQKQQWLHKKCRQQLSQDNIYCEATMCSPFTQSSASELDAYLSHPSRLYTLEVDKLKAAADGRPSSLLPRHAEQQEQRQPEDGYELMNTIGAQGGEASPSESPRPSIVVLKEPGSPTLGGTVNLILSFGNAGDSQVQVLDAPARTDEVVGDTSEPVHRPTVPQSSACKNFWRRCQGLLENTLGSLKRKKKIYRQSANEVSTYLHVKDNNLAAAPVYESITLPRQKSRCAASASPTFLPSSSSSPSSSASAPQATNVTFNPLMGSGGGGGGGGGGSIFCSLKRMGMKRKRKRDARRHTIQKIMGLESQSEGMPPYACETITYDTHTWPLKESRRKKSSPKSPASGDGEEAIDYMKNPLLWDIDTECSGEYSTIPYAVSEGPTTLPSPGQVRSHCRFLSLGSVLSFDLPKDMTLIPSIQDIITIAPPESKTGAGADPDPHSQRHSALSSFKQTRPAPAITHSSSDVSLTDTQASAAVVRSLPDVDKSSQPPPPLSPGEEEDQTAPYNSQSKAHFCLCNAAERELDKTSSLVKTSTDDRDGVSQPSELPIYVNQAQSTVGHKHVCPSVHTLIRDLNGHLYHKGARPHSMQEEGPGLQCLSQASHMVVNLKSTVSVSVRQDSVDSGISTSSSIKVCSDAPCPDVPLPKGIVGRLMSVEVGGIDCTKTRESYATSSGPSADTAELQTEPVHLDHQQFEEEEEELEDIWNQTTNYRQSICSDIMYQPSQEDAVPSDQPKVPHSRSPSPKTPDVLYRKLVTASAPNLLVAEFRLPSHIQSLLGYDKGPRGRPPPLAAGDRRSWAAFPDRDPASKTTVTVNETASDPVKLPDVADNQRYIYQYREDEEEEAKDQSMSLLSVHLDLDEACQQRKALQSLEDAEMREEPMATGGRCFTLNGNPDLQSMEGTLERKHKLQLGGKKASSRGWNSYHAVLHRHTVCFYQDRKDILRSSACGLPLNLLGAECSAAPEYTKKPNCFRLQRKPPGAAQTKEIVVLTREFSQMPQSHLRSLDEHSVISSSPGGRCDDDEGSAKQTMIHRLSGASSDNTSPPPHSSLFGGQEWLSNKRRSHSFTSATYQKIKPMLHPPRGLERGSNYCVTLVVGDKSSDSTSTSRSSEPPLLAVAGWQQDAHQDSALRSFASLPRPRNKSVFKKFFGKRDL</sequence>
<dbReference type="Proteomes" id="UP000438429">
    <property type="component" value="Unassembled WGS sequence"/>
</dbReference>
<feature type="region of interest" description="Disordered" evidence="2">
    <location>
        <begin position="827"/>
        <end position="848"/>
    </location>
</feature>
<dbReference type="EMBL" id="VEVO01000018">
    <property type="protein sequence ID" value="KAF0027284.1"/>
    <property type="molecule type" value="Genomic_DNA"/>
</dbReference>
<feature type="compositionally biased region" description="Basic and acidic residues" evidence="2">
    <location>
        <begin position="570"/>
        <end position="581"/>
    </location>
</feature>
<feature type="region of interest" description="Disordered" evidence="2">
    <location>
        <begin position="732"/>
        <end position="754"/>
    </location>
</feature>
<name>A0A6A4S9D0_SCOMX</name>
<evidence type="ECO:0000256" key="1">
    <source>
        <dbReference type="SAM" id="Coils"/>
    </source>
</evidence>
<feature type="region of interest" description="Disordered" evidence="2">
    <location>
        <begin position="1276"/>
        <end position="1321"/>
    </location>
</feature>
<feature type="compositionally biased region" description="Polar residues" evidence="2">
    <location>
        <begin position="958"/>
        <end position="972"/>
    </location>
</feature>
<dbReference type="SUPFAM" id="SSF50729">
    <property type="entry name" value="PH domain-like"/>
    <property type="match status" value="1"/>
</dbReference>
<feature type="region of interest" description="Disordered" evidence="2">
    <location>
        <begin position="1498"/>
        <end position="1526"/>
    </location>
</feature>
<dbReference type="CDD" id="cd00176">
    <property type="entry name" value="SPEC"/>
    <property type="match status" value="1"/>
</dbReference>
<comment type="caution">
    <text evidence="3">The sequence shown here is derived from an EMBL/GenBank/DDBJ whole genome shotgun (WGS) entry which is preliminary data.</text>
</comment>
<gene>
    <name evidence="3" type="ORF">F2P81_020025</name>
</gene>
<dbReference type="InterPro" id="IPR001605">
    <property type="entry name" value="PH_dom-spectrin-type"/>
</dbReference>
<dbReference type="PRINTS" id="PR00683">
    <property type="entry name" value="SPECTRINPH"/>
</dbReference>
<feature type="region of interest" description="Disordered" evidence="2">
    <location>
        <begin position="1024"/>
        <end position="1043"/>
    </location>
</feature>
<reference evidence="3 4" key="1">
    <citation type="submission" date="2019-06" db="EMBL/GenBank/DDBJ databases">
        <title>Draft genomes of female and male turbot (Scophthalmus maximus).</title>
        <authorList>
            <person name="Xu H."/>
            <person name="Xu X.-W."/>
            <person name="Shao C."/>
            <person name="Chen S."/>
        </authorList>
    </citation>
    <scope>NUCLEOTIDE SEQUENCE [LARGE SCALE GENOMIC DNA]</scope>
    <source>
        <strain evidence="3">Ysfricsl-2016a</strain>
        <tissue evidence="3">Blood</tissue>
    </source>
</reference>
<feature type="region of interest" description="Disordered" evidence="2">
    <location>
        <begin position="925"/>
        <end position="1004"/>
    </location>
</feature>
<organism evidence="3 4">
    <name type="scientific">Scophthalmus maximus</name>
    <name type="common">Turbot</name>
    <name type="synonym">Psetta maxima</name>
    <dbReference type="NCBI Taxonomy" id="52904"/>
    <lineage>
        <taxon>Eukaryota</taxon>
        <taxon>Metazoa</taxon>
        <taxon>Chordata</taxon>
        <taxon>Craniata</taxon>
        <taxon>Vertebrata</taxon>
        <taxon>Euteleostomi</taxon>
        <taxon>Actinopterygii</taxon>
        <taxon>Neopterygii</taxon>
        <taxon>Teleostei</taxon>
        <taxon>Neoteleostei</taxon>
        <taxon>Acanthomorphata</taxon>
        <taxon>Carangaria</taxon>
        <taxon>Pleuronectiformes</taxon>
        <taxon>Pleuronectoidei</taxon>
        <taxon>Scophthalmidae</taxon>
        <taxon>Scophthalmus</taxon>
    </lineage>
</organism>
<feature type="region of interest" description="Disordered" evidence="2">
    <location>
        <begin position="1"/>
        <end position="33"/>
    </location>
</feature>